<dbReference type="AlphaFoldDB" id="A0A8T0FTS3"/>
<name>A0A8T0FTS3_ARGBR</name>
<gene>
    <name evidence="1" type="ORF">HNY73_001735</name>
</gene>
<sequence length="94" mass="10635">MNRQVSTEQGGKYLLEILAMLQIKLSRTNYFRMKTSLPAMPDSDTKRCHLCGSVEGVGQCEDPPSTVLLTMENHSCARVWSNFISGYVEHLVER</sequence>
<comment type="caution">
    <text evidence="1">The sequence shown here is derived from an EMBL/GenBank/DDBJ whole genome shotgun (WGS) entry which is preliminary data.</text>
</comment>
<organism evidence="1 2">
    <name type="scientific">Argiope bruennichi</name>
    <name type="common">Wasp spider</name>
    <name type="synonym">Aranea bruennichi</name>
    <dbReference type="NCBI Taxonomy" id="94029"/>
    <lineage>
        <taxon>Eukaryota</taxon>
        <taxon>Metazoa</taxon>
        <taxon>Ecdysozoa</taxon>
        <taxon>Arthropoda</taxon>
        <taxon>Chelicerata</taxon>
        <taxon>Arachnida</taxon>
        <taxon>Araneae</taxon>
        <taxon>Araneomorphae</taxon>
        <taxon>Entelegynae</taxon>
        <taxon>Araneoidea</taxon>
        <taxon>Araneidae</taxon>
        <taxon>Argiope</taxon>
    </lineage>
</organism>
<proteinExistence type="predicted"/>
<reference evidence="1" key="2">
    <citation type="submission" date="2020-06" db="EMBL/GenBank/DDBJ databases">
        <authorList>
            <person name="Sheffer M."/>
        </authorList>
    </citation>
    <scope>NUCLEOTIDE SEQUENCE</scope>
</reference>
<dbReference type="Proteomes" id="UP000807504">
    <property type="component" value="Unassembled WGS sequence"/>
</dbReference>
<evidence type="ECO:0000313" key="2">
    <source>
        <dbReference type="Proteomes" id="UP000807504"/>
    </source>
</evidence>
<evidence type="ECO:0000313" key="1">
    <source>
        <dbReference type="EMBL" id="KAF8793685.1"/>
    </source>
</evidence>
<dbReference type="EMBL" id="JABXBU010000002">
    <property type="protein sequence ID" value="KAF8793685.1"/>
    <property type="molecule type" value="Genomic_DNA"/>
</dbReference>
<reference evidence="1" key="1">
    <citation type="journal article" date="2020" name="bioRxiv">
        <title>Chromosome-level reference genome of the European wasp spider Argiope bruennichi: a resource for studies on range expansion and evolutionary adaptation.</title>
        <authorList>
            <person name="Sheffer M.M."/>
            <person name="Hoppe A."/>
            <person name="Krehenwinkel H."/>
            <person name="Uhl G."/>
            <person name="Kuss A.W."/>
            <person name="Jensen L."/>
            <person name="Jensen C."/>
            <person name="Gillespie R.G."/>
            <person name="Hoff K.J."/>
            <person name="Prost S."/>
        </authorList>
    </citation>
    <scope>NUCLEOTIDE SEQUENCE</scope>
</reference>
<keyword evidence="2" id="KW-1185">Reference proteome</keyword>
<protein>
    <submittedName>
        <fullName evidence="1">Uncharacterized protein</fullName>
    </submittedName>
</protein>
<accession>A0A8T0FTS3</accession>